<dbReference type="CDD" id="cd00082">
    <property type="entry name" value="HisKA"/>
    <property type="match status" value="1"/>
</dbReference>
<dbReference type="Pfam" id="PF02518">
    <property type="entry name" value="HATPase_c"/>
    <property type="match status" value="1"/>
</dbReference>
<dbReference type="PANTHER" id="PTHR43547">
    <property type="entry name" value="TWO-COMPONENT HISTIDINE KINASE"/>
    <property type="match status" value="1"/>
</dbReference>
<dbReference type="CDD" id="cd19920">
    <property type="entry name" value="REC_PA4781-like"/>
    <property type="match status" value="1"/>
</dbReference>
<accession>A0A401FVQ3</accession>
<feature type="domain" description="Histidine kinase" evidence="6">
    <location>
        <begin position="160"/>
        <end position="378"/>
    </location>
</feature>
<reference evidence="9" key="2">
    <citation type="submission" date="2019-01" db="EMBL/GenBank/DDBJ databases">
        <title>Genome sequence of Desulfonema ishimotonii strain Tokyo 01.</title>
        <authorList>
            <person name="Fukui M."/>
        </authorList>
    </citation>
    <scope>NUCLEOTIDE SEQUENCE [LARGE SCALE GENOMIC DNA]</scope>
    <source>
        <strain evidence="9">Tokyo 01</strain>
    </source>
</reference>
<dbReference type="SUPFAM" id="SSF52172">
    <property type="entry name" value="CheY-like"/>
    <property type="match status" value="1"/>
</dbReference>
<dbReference type="GO" id="GO:0000155">
    <property type="term" value="F:phosphorelay sensor kinase activity"/>
    <property type="evidence" value="ECO:0007669"/>
    <property type="project" value="InterPro"/>
</dbReference>
<evidence type="ECO:0000256" key="3">
    <source>
        <dbReference type="ARBA" id="ARBA00022553"/>
    </source>
</evidence>
<dbReference type="InterPro" id="IPR003661">
    <property type="entry name" value="HisK_dim/P_dom"/>
</dbReference>
<dbReference type="InterPro" id="IPR003594">
    <property type="entry name" value="HATPase_dom"/>
</dbReference>
<dbReference type="Gene3D" id="1.10.287.130">
    <property type="match status" value="1"/>
</dbReference>
<evidence type="ECO:0000256" key="5">
    <source>
        <dbReference type="SAM" id="Coils"/>
    </source>
</evidence>
<gene>
    <name evidence="8" type="ORF">DENIS_1998</name>
</gene>
<dbReference type="EC" id="2.7.13.3" evidence="2"/>
<keyword evidence="8" id="KW-0808">Transferase</keyword>
<feature type="domain" description="Response regulatory" evidence="7">
    <location>
        <begin position="8"/>
        <end position="124"/>
    </location>
</feature>
<evidence type="ECO:0000256" key="2">
    <source>
        <dbReference type="ARBA" id="ARBA00012438"/>
    </source>
</evidence>
<comment type="caution">
    <text evidence="8">The sequence shown here is derived from an EMBL/GenBank/DDBJ whole genome shotgun (WGS) entry which is preliminary data.</text>
</comment>
<dbReference type="CDD" id="cd00075">
    <property type="entry name" value="HATPase"/>
    <property type="match status" value="1"/>
</dbReference>
<feature type="coiled-coil region" evidence="5">
    <location>
        <begin position="126"/>
        <end position="163"/>
    </location>
</feature>
<dbReference type="SUPFAM" id="SSF47384">
    <property type="entry name" value="Homodimeric domain of signal transducing histidine kinase"/>
    <property type="match status" value="1"/>
</dbReference>
<keyword evidence="5" id="KW-0175">Coiled coil</keyword>
<proteinExistence type="predicted"/>
<feature type="modified residue" description="4-aspartylphosphate" evidence="4">
    <location>
        <position position="57"/>
    </location>
</feature>
<dbReference type="InterPro" id="IPR011006">
    <property type="entry name" value="CheY-like_superfamily"/>
</dbReference>
<keyword evidence="8" id="KW-0418">Kinase</keyword>
<sequence>MRGEKKQTILVVDDERYNINILVDILKSDYRTIVAKSGKEALRRVNAETPPALILLDIMMPEMDGYEVCRRLKENPATCGIPVIFITAMTDIANEARGFEVGAIDYIVKPVSPPIVRARVKNHLALTGAREEIEAQKHQLEIQNEALVEAARLRENVDRLTRHDLKTPLNAIIGFSQLIASDNNLAENQKDALKVIEEAGYRILNIVNLSVDLLRMERGAYRFRPVPVDIVKVIRKITCETGALISSKNISVKMTIAGEPAGDAGSFPLMGEELLCYTMLVNLIKNALEASPRDGELGISLEEEERAAVIRICNAGVVPEEIRENFFDMYVTAGKRRGAGLGTYSARLMAETQKGSIHMRSSESEGTTTLTIRLPRQGICNADNPAAPENAEHH</sequence>
<evidence type="ECO:0000256" key="4">
    <source>
        <dbReference type="PROSITE-ProRule" id="PRU00169"/>
    </source>
</evidence>
<dbReference type="SMART" id="SM00388">
    <property type="entry name" value="HisKA"/>
    <property type="match status" value="1"/>
</dbReference>
<evidence type="ECO:0000313" key="9">
    <source>
        <dbReference type="Proteomes" id="UP000288096"/>
    </source>
</evidence>
<dbReference type="InterPro" id="IPR005467">
    <property type="entry name" value="His_kinase_dom"/>
</dbReference>
<protein>
    <recommendedName>
        <fullName evidence="2">histidine kinase</fullName>
        <ecNumber evidence="2">2.7.13.3</ecNumber>
    </recommendedName>
</protein>
<dbReference type="InterPro" id="IPR036890">
    <property type="entry name" value="HATPase_C_sf"/>
</dbReference>
<reference evidence="9" key="1">
    <citation type="submission" date="2017-11" db="EMBL/GenBank/DDBJ databases">
        <authorList>
            <person name="Watanabe M."/>
            <person name="Kojima H."/>
        </authorList>
    </citation>
    <scope>NUCLEOTIDE SEQUENCE [LARGE SCALE GENOMIC DNA]</scope>
    <source>
        <strain evidence="9">Tokyo 01</strain>
    </source>
</reference>
<dbReference type="InterPro" id="IPR001789">
    <property type="entry name" value="Sig_transdc_resp-reg_receiver"/>
</dbReference>
<dbReference type="SMART" id="SM00387">
    <property type="entry name" value="HATPase_c"/>
    <property type="match status" value="1"/>
</dbReference>
<evidence type="ECO:0000313" key="8">
    <source>
        <dbReference type="EMBL" id="GBC61038.1"/>
    </source>
</evidence>
<organism evidence="8 9">
    <name type="scientific">Desulfonema ishimotonii</name>
    <dbReference type="NCBI Taxonomy" id="45657"/>
    <lineage>
        <taxon>Bacteria</taxon>
        <taxon>Pseudomonadati</taxon>
        <taxon>Thermodesulfobacteriota</taxon>
        <taxon>Desulfobacteria</taxon>
        <taxon>Desulfobacterales</taxon>
        <taxon>Desulfococcaceae</taxon>
        <taxon>Desulfonema</taxon>
    </lineage>
</organism>
<comment type="catalytic activity">
    <reaction evidence="1">
        <text>ATP + protein L-histidine = ADP + protein N-phospho-L-histidine.</text>
        <dbReference type="EC" id="2.7.13.3"/>
    </reaction>
</comment>
<dbReference type="AlphaFoldDB" id="A0A401FVQ3"/>
<name>A0A401FVQ3_9BACT</name>
<dbReference type="Gene3D" id="3.30.565.10">
    <property type="entry name" value="Histidine kinase-like ATPase, C-terminal domain"/>
    <property type="match status" value="1"/>
</dbReference>
<keyword evidence="9" id="KW-1185">Reference proteome</keyword>
<dbReference type="SUPFAM" id="SSF55874">
    <property type="entry name" value="ATPase domain of HSP90 chaperone/DNA topoisomerase II/histidine kinase"/>
    <property type="match status" value="1"/>
</dbReference>
<evidence type="ECO:0000259" key="7">
    <source>
        <dbReference type="PROSITE" id="PS50110"/>
    </source>
</evidence>
<dbReference type="Pfam" id="PF00512">
    <property type="entry name" value="HisKA"/>
    <property type="match status" value="1"/>
</dbReference>
<evidence type="ECO:0000256" key="1">
    <source>
        <dbReference type="ARBA" id="ARBA00000085"/>
    </source>
</evidence>
<dbReference type="PROSITE" id="PS50110">
    <property type="entry name" value="RESPONSE_REGULATORY"/>
    <property type="match status" value="1"/>
</dbReference>
<dbReference type="PANTHER" id="PTHR43547:SF2">
    <property type="entry name" value="HYBRID SIGNAL TRANSDUCTION HISTIDINE KINASE C"/>
    <property type="match status" value="1"/>
</dbReference>
<dbReference type="SMART" id="SM00448">
    <property type="entry name" value="REC"/>
    <property type="match status" value="1"/>
</dbReference>
<keyword evidence="3 4" id="KW-0597">Phosphoprotein</keyword>
<dbReference type="Pfam" id="PF00072">
    <property type="entry name" value="Response_reg"/>
    <property type="match status" value="1"/>
</dbReference>
<dbReference type="PROSITE" id="PS50109">
    <property type="entry name" value="HIS_KIN"/>
    <property type="match status" value="1"/>
</dbReference>
<dbReference type="Proteomes" id="UP000288096">
    <property type="component" value="Unassembled WGS sequence"/>
</dbReference>
<dbReference type="Gene3D" id="3.40.50.2300">
    <property type="match status" value="1"/>
</dbReference>
<dbReference type="EMBL" id="BEXT01000001">
    <property type="protein sequence ID" value="GBC61038.1"/>
    <property type="molecule type" value="Genomic_DNA"/>
</dbReference>
<dbReference type="RefSeq" id="WP_208022548.1">
    <property type="nucleotide sequence ID" value="NZ_BEXT01000001.1"/>
</dbReference>
<evidence type="ECO:0000259" key="6">
    <source>
        <dbReference type="PROSITE" id="PS50109"/>
    </source>
</evidence>
<dbReference type="InterPro" id="IPR036097">
    <property type="entry name" value="HisK_dim/P_sf"/>
</dbReference>